<accession>A0A918N4T8</accession>
<reference evidence="1 2" key="1">
    <citation type="journal article" date="2014" name="Int. J. Syst. Evol. Microbiol.">
        <title>Complete genome sequence of Corynebacterium casei LMG S-19264T (=DSM 44701T), isolated from a smear-ripened cheese.</title>
        <authorList>
            <consortium name="US DOE Joint Genome Institute (JGI-PGF)"/>
            <person name="Walter F."/>
            <person name="Albersmeier A."/>
            <person name="Kalinowski J."/>
            <person name="Ruckert C."/>
        </authorList>
    </citation>
    <scope>NUCLEOTIDE SEQUENCE [LARGE SCALE GENOMIC DNA]</scope>
    <source>
        <strain evidence="1 2">KCTC 12285</strain>
    </source>
</reference>
<protein>
    <recommendedName>
        <fullName evidence="3">SpoIIAA-like</fullName>
    </recommendedName>
</protein>
<keyword evidence="2" id="KW-1185">Reference proteome</keyword>
<evidence type="ECO:0008006" key="3">
    <source>
        <dbReference type="Google" id="ProtNLM"/>
    </source>
</evidence>
<dbReference type="Proteomes" id="UP000601108">
    <property type="component" value="Unassembled WGS sequence"/>
</dbReference>
<sequence length="125" mass="14928">MITSYDFYFCHIEIYEDYVKAKMKEGVTVSPDHNNVLLQIVEKHFKNKAFVYISHRINSYAVNPTVYLDTSKIKNLVGFIVVSKDPKQKMQTRVEKIFFEKEFKQFNTMKEALAWKNMIIQKYKD</sequence>
<comment type="caution">
    <text evidence="1">The sequence shown here is derived from an EMBL/GenBank/DDBJ whole genome shotgun (WGS) entry which is preliminary data.</text>
</comment>
<evidence type="ECO:0000313" key="2">
    <source>
        <dbReference type="Proteomes" id="UP000601108"/>
    </source>
</evidence>
<proteinExistence type="predicted"/>
<name>A0A918N4T8_9FLAO</name>
<organism evidence="1 2">
    <name type="scientific">Aquimarina muelleri</name>
    <dbReference type="NCBI Taxonomy" id="279356"/>
    <lineage>
        <taxon>Bacteria</taxon>
        <taxon>Pseudomonadati</taxon>
        <taxon>Bacteroidota</taxon>
        <taxon>Flavobacteriia</taxon>
        <taxon>Flavobacteriales</taxon>
        <taxon>Flavobacteriaceae</taxon>
        <taxon>Aquimarina</taxon>
    </lineage>
</organism>
<gene>
    <name evidence="1" type="ORF">GCM10007384_36730</name>
</gene>
<dbReference type="AlphaFoldDB" id="A0A918N4T8"/>
<dbReference type="RefSeq" id="WP_027413679.1">
    <property type="nucleotide sequence ID" value="NZ_BMWS01000035.1"/>
</dbReference>
<evidence type="ECO:0000313" key="1">
    <source>
        <dbReference type="EMBL" id="GGX32589.1"/>
    </source>
</evidence>
<dbReference type="EMBL" id="BMWS01000035">
    <property type="protein sequence ID" value="GGX32589.1"/>
    <property type="molecule type" value="Genomic_DNA"/>
</dbReference>